<sequence>MNNAMTTGTRAAGPAGTMHTWQGADGIRLAGRSWGDPDGTPVVLLHGSGQTRHAWSGMGRSLGAAGFHAVAFDARGHGDSDWSRTGNYSQGAMIRDLERVVAMFEGRRPVLVGAGLGGGTSLLAVGEGYLDAEALVLVNIAPYIEPAGVLRLQSFMRQQPDGFGSPDEAADAIRNYRSHPAHTLTQESLIPILRREDGKYRWHWDPHFLAWPRDLARRHVRFAASARRLKLPTLLLRGEDSEIVSKAGAREFLELCPHAEYADVRDAGHTVAGEHNDPFAHAVLGFLERRIRRGPALRDRAVA</sequence>
<dbReference type="PANTHER" id="PTHR43194">
    <property type="entry name" value="HYDROLASE ALPHA/BETA FOLD FAMILY"/>
    <property type="match status" value="1"/>
</dbReference>
<dbReference type="InterPro" id="IPR000073">
    <property type="entry name" value="AB_hydrolase_1"/>
</dbReference>
<dbReference type="InterPro" id="IPR029058">
    <property type="entry name" value="AB_hydrolase_fold"/>
</dbReference>
<dbReference type="InterPro" id="IPR050228">
    <property type="entry name" value="Carboxylesterase_BioH"/>
</dbReference>
<dbReference type="Pfam" id="PF00561">
    <property type="entry name" value="Abhydrolase_1"/>
    <property type="match status" value="1"/>
</dbReference>
<organism evidence="2 3">
    <name type="scientific">Burkholderia paludis</name>
    <dbReference type="NCBI Taxonomy" id="1506587"/>
    <lineage>
        <taxon>Bacteria</taxon>
        <taxon>Pseudomonadati</taxon>
        <taxon>Pseudomonadota</taxon>
        <taxon>Betaproteobacteria</taxon>
        <taxon>Burkholderiales</taxon>
        <taxon>Burkholderiaceae</taxon>
        <taxon>Burkholderia</taxon>
        <taxon>Burkholderia cepacia complex</taxon>
    </lineage>
</organism>
<dbReference type="PRINTS" id="PR00111">
    <property type="entry name" value="ABHYDROLASE"/>
</dbReference>
<accession>A0A6J5EJ33</accession>
<evidence type="ECO:0000313" key="2">
    <source>
        <dbReference type="EMBL" id="VWC26606.1"/>
    </source>
</evidence>
<keyword evidence="3" id="KW-1185">Reference proteome</keyword>
<dbReference type="Proteomes" id="UP000494330">
    <property type="component" value="Unassembled WGS sequence"/>
</dbReference>
<evidence type="ECO:0000313" key="3">
    <source>
        <dbReference type="Proteomes" id="UP000494330"/>
    </source>
</evidence>
<dbReference type="GO" id="GO:0016787">
    <property type="term" value="F:hydrolase activity"/>
    <property type="evidence" value="ECO:0007669"/>
    <property type="project" value="UniProtKB-KW"/>
</dbReference>
<dbReference type="SUPFAM" id="SSF53474">
    <property type="entry name" value="alpha/beta-Hydrolases"/>
    <property type="match status" value="1"/>
</dbReference>
<dbReference type="Gene3D" id="3.40.50.1820">
    <property type="entry name" value="alpha/beta hydrolase"/>
    <property type="match status" value="1"/>
</dbReference>
<dbReference type="EMBL" id="CABVQD010000030">
    <property type="protein sequence ID" value="VWC26606.1"/>
    <property type="molecule type" value="Genomic_DNA"/>
</dbReference>
<keyword evidence="2" id="KW-0378">Hydrolase</keyword>
<feature type="domain" description="AB hydrolase-1" evidence="1">
    <location>
        <begin position="41"/>
        <end position="272"/>
    </location>
</feature>
<dbReference type="PANTHER" id="PTHR43194:SF2">
    <property type="entry name" value="PEROXISOMAL MEMBRANE PROTEIN LPX1"/>
    <property type="match status" value="1"/>
</dbReference>
<protein>
    <submittedName>
        <fullName evidence="2">Alpha/beta hydrolase</fullName>
    </submittedName>
</protein>
<reference evidence="2 3" key="1">
    <citation type="submission" date="2019-09" db="EMBL/GenBank/DDBJ databases">
        <authorList>
            <person name="Depoorter E."/>
        </authorList>
    </citation>
    <scope>NUCLEOTIDE SEQUENCE [LARGE SCALE GENOMIC DNA]</scope>
    <source>
        <strain evidence="2">LMG 30113</strain>
    </source>
</reference>
<evidence type="ECO:0000259" key="1">
    <source>
        <dbReference type="Pfam" id="PF00561"/>
    </source>
</evidence>
<proteinExistence type="predicted"/>
<gene>
    <name evidence="2" type="ORF">BPA30113_06033</name>
</gene>
<name>A0A6J5EJ33_9BURK</name>
<dbReference type="RefSeq" id="WP_052001465.1">
    <property type="nucleotide sequence ID" value="NZ_CABVQD010000030.1"/>
</dbReference>
<dbReference type="AlphaFoldDB" id="A0A6J5EJ33"/>